<dbReference type="InterPro" id="IPR000477">
    <property type="entry name" value="RT_dom"/>
</dbReference>
<reference evidence="2" key="2">
    <citation type="journal article" date="2024" name="Plant">
        <title>Genomic evolution and insights into agronomic trait innovations of Sesamum species.</title>
        <authorList>
            <person name="Miao H."/>
            <person name="Wang L."/>
            <person name="Qu L."/>
            <person name="Liu H."/>
            <person name="Sun Y."/>
            <person name="Le M."/>
            <person name="Wang Q."/>
            <person name="Wei S."/>
            <person name="Zheng Y."/>
            <person name="Lin W."/>
            <person name="Duan Y."/>
            <person name="Cao H."/>
            <person name="Xiong S."/>
            <person name="Wang X."/>
            <person name="Wei L."/>
            <person name="Li C."/>
            <person name="Ma Q."/>
            <person name="Ju M."/>
            <person name="Zhao R."/>
            <person name="Li G."/>
            <person name="Mu C."/>
            <person name="Tian Q."/>
            <person name="Mei H."/>
            <person name="Zhang T."/>
            <person name="Gao T."/>
            <person name="Zhang H."/>
        </authorList>
    </citation>
    <scope>NUCLEOTIDE SEQUENCE</scope>
    <source>
        <strain evidence="2">G02</strain>
    </source>
</reference>
<dbReference type="PANTHER" id="PTHR46890:SF48">
    <property type="entry name" value="RNA-DIRECTED DNA POLYMERASE"/>
    <property type="match status" value="1"/>
</dbReference>
<gene>
    <name evidence="2" type="ORF">Sradi_3605600</name>
</gene>
<organism evidence="2">
    <name type="scientific">Sesamum radiatum</name>
    <name type="common">Black benniseed</name>
    <dbReference type="NCBI Taxonomy" id="300843"/>
    <lineage>
        <taxon>Eukaryota</taxon>
        <taxon>Viridiplantae</taxon>
        <taxon>Streptophyta</taxon>
        <taxon>Embryophyta</taxon>
        <taxon>Tracheophyta</taxon>
        <taxon>Spermatophyta</taxon>
        <taxon>Magnoliopsida</taxon>
        <taxon>eudicotyledons</taxon>
        <taxon>Gunneridae</taxon>
        <taxon>Pentapetalae</taxon>
        <taxon>asterids</taxon>
        <taxon>lamiids</taxon>
        <taxon>Lamiales</taxon>
        <taxon>Pedaliaceae</taxon>
        <taxon>Sesamum</taxon>
    </lineage>
</organism>
<sequence>MSPLKCPGPDGMPPLFYQKFWHVIRSDVINCVLHVLNSGTLLHKMNFTHIVLIPKRSDPETVAHFCPISLCNTIVKIASKCIANRLKPILDMVISPAQSAFIPGRLITDNVMVAFEINHFVKQRTRGKAGHFALKLDMSKTYDRVEWNFLRAMMCLNGGCVRATPCHRTCSYLLQEAERRGEIRGISISREAARISHLLFADDTIIFGQVGEGAMLTIRRILSRFGEASGQEVNFEKSSMVVSRNIRSKQDGGLGFREMKAFNRALLAKQGWRLLKKPLSLLSQIMRAKYYKEQSFWDAQLGSLPSLTWRSIFEVRDLLLSGCRLGSPDVIIW</sequence>
<dbReference type="EMBL" id="JACGWJ010000015">
    <property type="protein sequence ID" value="KAL0367155.1"/>
    <property type="molecule type" value="Genomic_DNA"/>
</dbReference>
<dbReference type="CDD" id="cd01650">
    <property type="entry name" value="RT_nLTR_like"/>
    <property type="match status" value="1"/>
</dbReference>
<proteinExistence type="predicted"/>
<reference evidence="2" key="1">
    <citation type="submission" date="2020-06" db="EMBL/GenBank/DDBJ databases">
        <authorList>
            <person name="Li T."/>
            <person name="Hu X."/>
            <person name="Zhang T."/>
            <person name="Song X."/>
            <person name="Zhang H."/>
            <person name="Dai N."/>
            <person name="Sheng W."/>
            <person name="Hou X."/>
            <person name="Wei L."/>
        </authorList>
    </citation>
    <scope>NUCLEOTIDE SEQUENCE</scope>
    <source>
        <strain evidence="2">G02</strain>
        <tissue evidence="2">Leaf</tissue>
    </source>
</reference>
<accession>A0AAW2QHC9</accession>
<feature type="domain" description="Reverse transcriptase" evidence="1">
    <location>
        <begin position="53"/>
        <end position="150"/>
    </location>
</feature>
<name>A0AAW2QHC9_SESRA</name>
<evidence type="ECO:0000313" key="2">
    <source>
        <dbReference type="EMBL" id="KAL0367155.1"/>
    </source>
</evidence>
<dbReference type="AlphaFoldDB" id="A0AAW2QHC9"/>
<dbReference type="PANTHER" id="PTHR46890">
    <property type="entry name" value="NON-LTR RETROLELEMENT REVERSE TRANSCRIPTASE-LIKE PROTEIN-RELATED"/>
    <property type="match status" value="1"/>
</dbReference>
<comment type="caution">
    <text evidence="2">The sequence shown here is derived from an EMBL/GenBank/DDBJ whole genome shotgun (WGS) entry which is preliminary data.</text>
</comment>
<evidence type="ECO:0000259" key="1">
    <source>
        <dbReference type="Pfam" id="PF00078"/>
    </source>
</evidence>
<dbReference type="InterPro" id="IPR052343">
    <property type="entry name" value="Retrotransposon-Effector_Assoc"/>
</dbReference>
<dbReference type="Pfam" id="PF00078">
    <property type="entry name" value="RVT_1"/>
    <property type="match status" value="1"/>
</dbReference>
<protein>
    <submittedName>
        <fullName evidence="2">Mitochondrial protein</fullName>
    </submittedName>
</protein>